<dbReference type="Gene3D" id="6.10.250.3370">
    <property type="match status" value="1"/>
</dbReference>
<dbReference type="Gene3D" id="1.10.510.40">
    <property type="match status" value="1"/>
</dbReference>
<accession>A0A2V4C8I2</accession>
<comment type="similarity">
    <text evidence="2">Belongs to the IucA/IucC family.</text>
</comment>
<dbReference type="RefSeq" id="WP_110346353.1">
    <property type="nucleotide sequence ID" value="NZ_QJHL01000001.1"/>
</dbReference>
<dbReference type="SMART" id="SM01006">
    <property type="entry name" value="AlcB"/>
    <property type="match status" value="1"/>
</dbReference>
<proteinExistence type="inferred from homology"/>
<dbReference type="GO" id="GO:0019290">
    <property type="term" value="P:siderophore biosynthetic process"/>
    <property type="evidence" value="ECO:0007669"/>
    <property type="project" value="InterPro"/>
</dbReference>
<dbReference type="InterPro" id="IPR019432">
    <property type="entry name" value="Acyltransferase_MbtK/IucB-like"/>
</dbReference>
<sequence length="813" mass="93602">MTTNNLTNYRQQAEQVNFKSLLNCFCREFKNWSRYEGIPKYDPALADYMQAIHHKSFLRFDFTSIGQEVFAPLTYFSESGVHSFGFPIVVRNSSSDEIKEISPFDFVEIVSAFSKTDYPEIDSLPTQKRMQNSIDNLAFYLSEYKKSDQAVNSPEQTFIEAEQSLILGHSVHPLPKSREGFTNEELKKYSPETAGQFPLHFFLIHSDNVLEKSTEEYLMTDYLRTEISKYANNNAKELLAAHPTWKVVPTHPWEAEYLLNQTEIKEMQSKELLFSLGQFGPSYTATSSVRTVYNAESKWMYKFSLHVKITNSYRVNYLHELNRGYDASKLMKTEWGKGIQKEYPEVHLICDPAYIAVIYQDKIIDGFSTSVRQNPFHGANSRKNVSMAASLTQDGVLGETARISNLIQESAKRLNKEISEVAVDWFKQYLKITIHPLIGIFNKYGFGAEFHQQNILIEFDDNLFPSKMYFRDNQGYFFRQGKVDELQKILPGFGDESRNFIAESRIINLWGYYLLVNHLFGIVNALSKNKLADEPQLINLIYEVFKAEEPSDTTGLASHFLNSTQLLAKGNLLTSLNNMDEASAPRTNPAVYLSYPNPLNKYFFSKKLINPKGTDIVFSRYFEKENVTITLRPVNVDNDLEILHEWFHREHALKIWQMNWPIKDLEMFYRTLLPGDISHSYIGEANGVPTFNMEVYWANRDIVGNHYDSLPSDYGTHLIIAPTDSKLKFTSAVTQSMMDFVFAEAKVGKMIGEGSVDSLASMMNKAQVGFKIQKVIEMPHKKANLNFCYREWYWEKFPAAKNFQNIPVAATQV</sequence>
<dbReference type="Gene3D" id="3.40.630.30">
    <property type="match status" value="1"/>
</dbReference>
<dbReference type="EMBL" id="QJHL01000001">
    <property type="protein sequence ID" value="PXY47357.1"/>
    <property type="molecule type" value="Genomic_DNA"/>
</dbReference>
<dbReference type="Proteomes" id="UP000247681">
    <property type="component" value="Unassembled WGS sequence"/>
</dbReference>
<dbReference type="GO" id="GO:0016881">
    <property type="term" value="F:acid-amino acid ligase activity"/>
    <property type="evidence" value="ECO:0007669"/>
    <property type="project" value="UniProtKB-ARBA"/>
</dbReference>
<dbReference type="SUPFAM" id="SSF55729">
    <property type="entry name" value="Acyl-CoA N-acyltransferases (Nat)"/>
    <property type="match status" value="1"/>
</dbReference>
<evidence type="ECO:0000313" key="5">
    <source>
        <dbReference type="Proteomes" id="UP000247681"/>
    </source>
</evidence>
<dbReference type="InterPro" id="IPR007310">
    <property type="entry name" value="Aerobactin_biosyn_IucA/IucC_N"/>
</dbReference>
<evidence type="ECO:0000256" key="2">
    <source>
        <dbReference type="ARBA" id="ARBA00007832"/>
    </source>
</evidence>
<dbReference type="GO" id="GO:0016746">
    <property type="term" value="F:acyltransferase activity"/>
    <property type="evidence" value="ECO:0007669"/>
    <property type="project" value="InterPro"/>
</dbReference>
<reference evidence="4 5" key="1">
    <citation type="submission" date="2018-05" db="EMBL/GenBank/DDBJ databases">
        <title>Flavobacterium sp. strain IMCC34758, incomplete genome.</title>
        <authorList>
            <person name="Joung Y."/>
        </authorList>
    </citation>
    <scope>NUCLEOTIDE SEQUENCE [LARGE SCALE GENOMIC DNA]</scope>
    <source>
        <strain evidence="4 5">IMCC34758</strain>
    </source>
</reference>
<dbReference type="Pfam" id="PF04183">
    <property type="entry name" value="IucA_IucC"/>
    <property type="match status" value="1"/>
</dbReference>
<feature type="domain" description="Acyltransferase MbtK/IucB-like conserved" evidence="3">
    <location>
        <begin position="632"/>
        <end position="681"/>
    </location>
</feature>
<comment type="pathway">
    <text evidence="1">Siderophore biosynthesis.</text>
</comment>
<gene>
    <name evidence="4" type="ORF">DMB68_04920</name>
</gene>
<evidence type="ECO:0000256" key="1">
    <source>
        <dbReference type="ARBA" id="ARBA00004924"/>
    </source>
</evidence>
<keyword evidence="5" id="KW-1185">Reference proteome</keyword>
<organism evidence="4 5">
    <name type="scientific">Flavobacterium hydrophilum</name>
    <dbReference type="NCBI Taxonomy" id="2211445"/>
    <lineage>
        <taxon>Bacteria</taxon>
        <taxon>Pseudomonadati</taxon>
        <taxon>Bacteroidota</taxon>
        <taxon>Flavobacteriia</taxon>
        <taxon>Flavobacteriales</taxon>
        <taxon>Flavobacteriaceae</taxon>
        <taxon>Flavobacterium</taxon>
    </lineage>
</organism>
<comment type="caution">
    <text evidence="4">The sequence shown here is derived from an EMBL/GenBank/DDBJ whole genome shotgun (WGS) entry which is preliminary data.</text>
</comment>
<dbReference type="InterPro" id="IPR037455">
    <property type="entry name" value="LucA/IucC-like"/>
</dbReference>
<protein>
    <submittedName>
        <fullName evidence="4">IucA/IucC family protein</fullName>
    </submittedName>
</protein>
<dbReference type="AlphaFoldDB" id="A0A2V4C8I2"/>
<dbReference type="Pfam" id="PF06276">
    <property type="entry name" value="FhuF"/>
    <property type="match status" value="1"/>
</dbReference>
<dbReference type="Pfam" id="PF13523">
    <property type="entry name" value="Acetyltransf_8"/>
    <property type="match status" value="1"/>
</dbReference>
<dbReference type="PANTHER" id="PTHR34384:SF5">
    <property type="entry name" value="L-2,3-DIAMINOPROPANOATE--CITRATE LIGASE"/>
    <property type="match status" value="1"/>
</dbReference>
<evidence type="ECO:0000313" key="4">
    <source>
        <dbReference type="EMBL" id="PXY47357.1"/>
    </source>
</evidence>
<dbReference type="InterPro" id="IPR016181">
    <property type="entry name" value="Acyl_CoA_acyltransferase"/>
</dbReference>
<evidence type="ECO:0000259" key="3">
    <source>
        <dbReference type="SMART" id="SM01006"/>
    </source>
</evidence>
<dbReference type="OrthoDB" id="2989563at2"/>
<dbReference type="InterPro" id="IPR022770">
    <property type="entry name" value="IucA/IucC-like_C"/>
</dbReference>
<name>A0A2V4C8I2_9FLAO</name>
<dbReference type="PANTHER" id="PTHR34384">
    <property type="entry name" value="L-2,3-DIAMINOPROPANOATE--CITRATE LIGASE"/>
    <property type="match status" value="1"/>
</dbReference>